<comment type="caution">
    <text evidence="3">The sequence shown here is derived from an EMBL/GenBank/DDBJ whole genome shotgun (WGS) entry which is preliminary data.</text>
</comment>
<dbReference type="EMBL" id="NPDZ01000007">
    <property type="protein sequence ID" value="PJZ72843.1"/>
    <property type="molecule type" value="Genomic_DNA"/>
</dbReference>
<dbReference type="OrthoDB" id="9803892at2"/>
<dbReference type="Pfam" id="PF04321">
    <property type="entry name" value="RmlD_sub_bind"/>
    <property type="match status" value="1"/>
</dbReference>
<dbReference type="CDD" id="cd05254">
    <property type="entry name" value="dTDP_HR_like_SDR_e"/>
    <property type="match status" value="1"/>
</dbReference>
<evidence type="ECO:0000313" key="5">
    <source>
        <dbReference type="Proteomes" id="UP000231990"/>
    </source>
</evidence>
<name>A0A2M9ZLM0_9LEPT</name>
<dbReference type="RefSeq" id="WP_100713235.1">
    <property type="nucleotide sequence ID" value="NZ_NPDY01000004.1"/>
</dbReference>
<proteinExistence type="predicted"/>
<dbReference type="Proteomes" id="UP000231990">
    <property type="component" value="Unassembled WGS sequence"/>
</dbReference>
<reference evidence="4 5" key="1">
    <citation type="submission" date="2017-07" db="EMBL/GenBank/DDBJ databases">
        <title>Leptospira spp. isolated from tropical soils.</title>
        <authorList>
            <person name="Thibeaux R."/>
            <person name="Iraola G."/>
            <person name="Ferres I."/>
            <person name="Bierque E."/>
            <person name="Girault D."/>
            <person name="Soupe-Gilbert M.-E."/>
            <person name="Picardeau M."/>
            <person name="Goarant C."/>
        </authorList>
    </citation>
    <scope>NUCLEOTIDE SEQUENCE [LARGE SCALE GENOMIC DNA]</scope>
    <source>
        <strain evidence="3 5">FH1-B-B1</strain>
        <strain evidence="2 4">FH1-B-C1</strain>
    </source>
</reference>
<dbReference type="SUPFAM" id="SSF51735">
    <property type="entry name" value="NAD(P)-binding Rossmann-fold domains"/>
    <property type="match status" value="1"/>
</dbReference>
<dbReference type="Proteomes" id="UP000231962">
    <property type="component" value="Unassembled WGS sequence"/>
</dbReference>
<organism evidence="3 5">
    <name type="scientific">Leptospira perolatii</name>
    <dbReference type="NCBI Taxonomy" id="2023191"/>
    <lineage>
        <taxon>Bacteria</taxon>
        <taxon>Pseudomonadati</taxon>
        <taxon>Spirochaetota</taxon>
        <taxon>Spirochaetia</taxon>
        <taxon>Leptospirales</taxon>
        <taxon>Leptospiraceae</taxon>
        <taxon>Leptospira</taxon>
    </lineage>
</organism>
<dbReference type="PANTHER" id="PTHR43242:SF1">
    <property type="entry name" value="NAD(P)-BINDING ROSSMANN-FOLD SUPERFAMILY PROTEIN"/>
    <property type="match status" value="1"/>
</dbReference>
<keyword evidence="4" id="KW-1185">Reference proteome</keyword>
<dbReference type="Gene3D" id="3.40.50.720">
    <property type="entry name" value="NAD(P)-binding Rossmann-like Domain"/>
    <property type="match status" value="1"/>
</dbReference>
<accession>A0A2M9ZLM0</accession>
<gene>
    <name evidence="2" type="ORF">CH360_06625</name>
    <name evidence="3" type="ORF">CH373_12345</name>
</gene>
<evidence type="ECO:0000313" key="3">
    <source>
        <dbReference type="EMBL" id="PJZ72843.1"/>
    </source>
</evidence>
<dbReference type="PANTHER" id="PTHR43242">
    <property type="entry name" value="NAD(P)-BINDING ROSSMANN-FOLD SUPERFAMILY PROTEIN"/>
    <property type="match status" value="1"/>
</dbReference>
<protein>
    <recommendedName>
        <fullName evidence="1">RmlD-like substrate binding domain-containing protein</fullName>
    </recommendedName>
</protein>
<evidence type="ECO:0000259" key="1">
    <source>
        <dbReference type="Pfam" id="PF04321"/>
    </source>
</evidence>
<feature type="domain" description="RmlD-like substrate binding" evidence="1">
    <location>
        <begin position="3"/>
        <end position="280"/>
    </location>
</feature>
<sequence length="281" mass="30968">MKKILITGSSGFIGGNLIDQLSIGEIIPVFGPNTKQDGGISIDLTVEQNVQDLFDVTKPDIIIHLAGNKDLVSCENQFEEASKINVDAVKFISEKARGTGCKIIYFSTDYVFDGQSGNYTENSKPNPKSKYGQMKLAGENIVSTSGCRYAIIRSGAVYGKGAKFLNWARQSLEKGERIQAINDSYFTPTFIEDIAKALQVIILKNFEKIIHVAGPDRVSRFDMIRMISSKLGIRDPKIEPISLRDANMSFFPDLSLDSSNMLSILGFEPTSLEEGLSKVLH</sequence>
<dbReference type="InterPro" id="IPR029903">
    <property type="entry name" value="RmlD-like-bd"/>
</dbReference>
<dbReference type="EMBL" id="NPDY01000004">
    <property type="protein sequence ID" value="PJZ70273.1"/>
    <property type="molecule type" value="Genomic_DNA"/>
</dbReference>
<evidence type="ECO:0000313" key="4">
    <source>
        <dbReference type="Proteomes" id="UP000231962"/>
    </source>
</evidence>
<evidence type="ECO:0000313" key="2">
    <source>
        <dbReference type="EMBL" id="PJZ70273.1"/>
    </source>
</evidence>
<dbReference type="InterPro" id="IPR036291">
    <property type="entry name" value="NAD(P)-bd_dom_sf"/>
</dbReference>
<dbReference type="AlphaFoldDB" id="A0A2M9ZLM0"/>